<name>A0AAD5WF09_PARTN</name>
<dbReference type="Proteomes" id="UP001196413">
    <property type="component" value="Unassembled WGS sequence"/>
</dbReference>
<keyword evidence="3" id="KW-1185">Reference proteome</keyword>
<evidence type="ECO:0000313" key="3">
    <source>
        <dbReference type="Proteomes" id="UP001196413"/>
    </source>
</evidence>
<proteinExistence type="predicted"/>
<gene>
    <name evidence="2" type="ORF">KIN20_028854</name>
</gene>
<sequence length="95" mass="10372">MSDIYLSTQVGRKESSQPSTPPNEAILHQEERLYLRLLEEGGTLSAIALSGRAALGTARRNNLPVNDNSVLRGSARLMKCGLAVMQDQAKEEMIC</sequence>
<organism evidence="2 3">
    <name type="scientific">Parelaphostrongylus tenuis</name>
    <name type="common">Meningeal worm</name>
    <dbReference type="NCBI Taxonomy" id="148309"/>
    <lineage>
        <taxon>Eukaryota</taxon>
        <taxon>Metazoa</taxon>
        <taxon>Ecdysozoa</taxon>
        <taxon>Nematoda</taxon>
        <taxon>Chromadorea</taxon>
        <taxon>Rhabditida</taxon>
        <taxon>Rhabditina</taxon>
        <taxon>Rhabditomorpha</taxon>
        <taxon>Strongyloidea</taxon>
        <taxon>Metastrongylidae</taxon>
        <taxon>Parelaphostrongylus</taxon>
    </lineage>
</organism>
<accession>A0AAD5WF09</accession>
<evidence type="ECO:0000313" key="2">
    <source>
        <dbReference type="EMBL" id="KAJ1367849.1"/>
    </source>
</evidence>
<feature type="compositionally biased region" description="Polar residues" evidence="1">
    <location>
        <begin position="1"/>
        <end position="10"/>
    </location>
</feature>
<comment type="caution">
    <text evidence="2">The sequence shown here is derived from an EMBL/GenBank/DDBJ whole genome shotgun (WGS) entry which is preliminary data.</text>
</comment>
<feature type="region of interest" description="Disordered" evidence="1">
    <location>
        <begin position="1"/>
        <end position="25"/>
    </location>
</feature>
<protein>
    <submittedName>
        <fullName evidence="2">Uncharacterized protein</fullName>
    </submittedName>
</protein>
<dbReference type="EMBL" id="JAHQIW010006019">
    <property type="protein sequence ID" value="KAJ1367849.1"/>
    <property type="molecule type" value="Genomic_DNA"/>
</dbReference>
<dbReference type="AlphaFoldDB" id="A0AAD5WF09"/>
<evidence type="ECO:0000256" key="1">
    <source>
        <dbReference type="SAM" id="MobiDB-lite"/>
    </source>
</evidence>
<reference evidence="2" key="1">
    <citation type="submission" date="2021-06" db="EMBL/GenBank/DDBJ databases">
        <title>Parelaphostrongylus tenuis whole genome reference sequence.</title>
        <authorList>
            <person name="Garwood T.J."/>
            <person name="Larsen P.A."/>
            <person name="Fountain-Jones N.M."/>
            <person name="Garbe J.R."/>
            <person name="Macchietto M.G."/>
            <person name="Kania S.A."/>
            <person name="Gerhold R.W."/>
            <person name="Richards J.E."/>
            <person name="Wolf T.M."/>
        </authorList>
    </citation>
    <scope>NUCLEOTIDE SEQUENCE</scope>
    <source>
        <strain evidence="2">MNPRO001-30</strain>
        <tissue evidence="2">Meninges</tissue>
    </source>
</reference>